<gene>
    <name evidence="2" type="ORF">OLEA9_A051662</name>
</gene>
<dbReference type="Gramene" id="OE9A051662T1">
    <property type="protein sequence ID" value="OE9A051662C1"/>
    <property type="gene ID" value="OE9A051662"/>
</dbReference>
<feature type="compositionally biased region" description="Polar residues" evidence="1">
    <location>
        <begin position="65"/>
        <end position="85"/>
    </location>
</feature>
<comment type="caution">
    <text evidence="2">The sequence shown here is derived from an EMBL/GenBank/DDBJ whole genome shotgun (WGS) entry which is preliminary data.</text>
</comment>
<dbReference type="PANTHER" id="PTHR36071">
    <property type="entry name" value="DNA DOUBLE-STRAND BREAK REPAIR PROTEIN"/>
    <property type="match status" value="1"/>
</dbReference>
<feature type="compositionally biased region" description="Acidic residues" evidence="1">
    <location>
        <begin position="540"/>
        <end position="558"/>
    </location>
</feature>
<dbReference type="PANTHER" id="PTHR36071:SF1">
    <property type="entry name" value="DNA DOUBLE-STRAND BREAK REPAIR PROTEIN"/>
    <property type="match status" value="1"/>
</dbReference>
<feature type="compositionally biased region" description="Basic and acidic residues" evidence="1">
    <location>
        <begin position="91"/>
        <end position="101"/>
    </location>
</feature>
<feature type="region of interest" description="Disordered" evidence="1">
    <location>
        <begin position="539"/>
        <end position="558"/>
    </location>
</feature>
<protein>
    <submittedName>
        <fullName evidence="2">Uncharacterized protein</fullName>
    </submittedName>
</protein>
<evidence type="ECO:0000313" key="2">
    <source>
        <dbReference type="EMBL" id="CAA3008902.1"/>
    </source>
</evidence>
<sequence>MQLLNFYLSELANDCRRKFDSGPQQWAITSKMWLIWNHPNNRYSCACRLQLSVVLQYQKPLSPPTGSGYNYNSPRNNGHPSQSHVSIRHTHKEEERKEKQRMEEHFEEVIRHVWYKEDFKTIASHIKEQENLLRLKRRWLMDLPLSKKEQQQIEELLPPNDRILPESLLREDDVCYENIKTFVEKGFGACECEIDQVVQEDIQSFDLYNDYKEFFHLLDDMTNRGLCSFLEILTGGMIKFEKTNWRMKTMIKDYLKTRSGEKNDNSQTKLKLLCQLLEDPKNFRINQVALSSRSKSYHSAAIKVLDGLEDMPFRTLSAMHRKLRGVRYIPNMQSPKSGWKRDSLISVVRKRCMKMLLELGEGDETPEPLANALAVAGLTLKLIHNTPSVIDFRKFSPETEALQNDIAKAIWLLDDVKKVSLIELKKLQFLLDPSTELSDRSLRMAVRNLLTDYLFECSDMDNVPDCLLEILSIINRRSQLPSRRKRLSSKVNSSSQELMKEEIKNEVECILIVSAQAKQIVWDLLSEHRLDQDFAQAYMEDSEESEMAATSDDDNEEELSLPELYRFHSHDPDNQMESIGETNLAGTNSPASTSETDNCSPLLSHNERLNYTLGSMHINEADSVESFHLVHSPSCIESKMCVDMQNMDRNQHPSGSTGELRMACTDMLLTAKENVSTPVSPDKNSNRNDVVSQEISSNSAEIPKYEFSGNFSGEQSNIVNNHSKAVNQYLEVQDACDKTSIVAYDLIGYILDEFSKIEGIDLYQGDRSYLRNFASVPQYSEVLRNQMASSKDDVLGSIFVQALDELLPSFPEREYSD</sequence>
<organism evidence="2 3">
    <name type="scientific">Olea europaea subsp. europaea</name>
    <dbReference type="NCBI Taxonomy" id="158383"/>
    <lineage>
        <taxon>Eukaryota</taxon>
        <taxon>Viridiplantae</taxon>
        <taxon>Streptophyta</taxon>
        <taxon>Embryophyta</taxon>
        <taxon>Tracheophyta</taxon>
        <taxon>Spermatophyta</taxon>
        <taxon>Magnoliopsida</taxon>
        <taxon>eudicotyledons</taxon>
        <taxon>Gunneridae</taxon>
        <taxon>Pentapetalae</taxon>
        <taxon>asterids</taxon>
        <taxon>lamiids</taxon>
        <taxon>Lamiales</taxon>
        <taxon>Oleaceae</taxon>
        <taxon>Oleeae</taxon>
        <taxon>Olea</taxon>
    </lineage>
</organism>
<evidence type="ECO:0000313" key="3">
    <source>
        <dbReference type="Proteomes" id="UP000594638"/>
    </source>
</evidence>
<feature type="region of interest" description="Disordered" evidence="1">
    <location>
        <begin position="569"/>
        <end position="602"/>
    </location>
</feature>
<name>A0A8S0TVT0_OLEEU</name>
<reference evidence="2 3" key="1">
    <citation type="submission" date="2019-12" db="EMBL/GenBank/DDBJ databases">
        <authorList>
            <person name="Alioto T."/>
            <person name="Alioto T."/>
            <person name="Gomez Garrido J."/>
        </authorList>
    </citation>
    <scope>NUCLEOTIDE SEQUENCE [LARGE SCALE GENOMIC DNA]</scope>
</reference>
<dbReference type="Proteomes" id="UP000594638">
    <property type="component" value="Unassembled WGS sequence"/>
</dbReference>
<dbReference type="EMBL" id="CACTIH010007308">
    <property type="protein sequence ID" value="CAA3008902.1"/>
    <property type="molecule type" value="Genomic_DNA"/>
</dbReference>
<feature type="compositionally biased region" description="Polar residues" evidence="1">
    <location>
        <begin position="575"/>
        <end position="602"/>
    </location>
</feature>
<dbReference type="OrthoDB" id="767974at2759"/>
<dbReference type="AlphaFoldDB" id="A0A8S0TVT0"/>
<feature type="region of interest" description="Disordered" evidence="1">
    <location>
        <begin position="675"/>
        <end position="697"/>
    </location>
</feature>
<evidence type="ECO:0000256" key="1">
    <source>
        <dbReference type="SAM" id="MobiDB-lite"/>
    </source>
</evidence>
<feature type="region of interest" description="Disordered" evidence="1">
    <location>
        <begin position="65"/>
        <end position="101"/>
    </location>
</feature>
<accession>A0A8S0TVT0</accession>
<keyword evidence="3" id="KW-1185">Reference proteome</keyword>
<proteinExistence type="predicted"/>